<evidence type="ECO:0000313" key="2">
    <source>
        <dbReference type="EMBL" id="MBB5031865.1"/>
    </source>
</evidence>
<organism evidence="2 3">
    <name type="scientific">Prosthecobacter vanneervenii</name>
    <dbReference type="NCBI Taxonomy" id="48466"/>
    <lineage>
        <taxon>Bacteria</taxon>
        <taxon>Pseudomonadati</taxon>
        <taxon>Verrucomicrobiota</taxon>
        <taxon>Verrucomicrobiia</taxon>
        <taxon>Verrucomicrobiales</taxon>
        <taxon>Verrucomicrobiaceae</taxon>
        <taxon>Prosthecobacter</taxon>
    </lineage>
</organism>
<feature type="transmembrane region" description="Helical" evidence="1">
    <location>
        <begin position="253"/>
        <end position="271"/>
    </location>
</feature>
<accession>A0A7W8DJB7</accession>
<dbReference type="AlphaFoldDB" id="A0A7W8DJB7"/>
<proteinExistence type="predicted"/>
<feature type="transmembrane region" description="Helical" evidence="1">
    <location>
        <begin position="173"/>
        <end position="192"/>
    </location>
</feature>
<comment type="caution">
    <text evidence="2">The sequence shown here is derived from an EMBL/GenBank/DDBJ whole genome shotgun (WGS) entry which is preliminary data.</text>
</comment>
<evidence type="ECO:0000256" key="1">
    <source>
        <dbReference type="SAM" id="Phobius"/>
    </source>
</evidence>
<gene>
    <name evidence="2" type="ORF">HNQ65_001433</name>
</gene>
<feature type="transmembrane region" description="Helical" evidence="1">
    <location>
        <begin position="325"/>
        <end position="346"/>
    </location>
</feature>
<evidence type="ECO:0000313" key="3">
    <source>
        <dbReference type="Proteomes" id="UP000590740"/>
    </source>
</evidence>
<feature type="transmembrane region" description="Helical" evidence="1">
    <location>
        <begin position="6"/>
        <end position="24"/>
    </location>
</feature>
<keyword evidence="3" id="KW-1185">Reference proteome</keyword>
<feature type="transmembrane region" description="Helical" evidence="1">
    <location>
        <begin position="98"/>
        <end position="116"/>
    </location>
</feature>
<feature type="transmembrane region" description="Helical" evidence="1">
    <location>
        <begin position="283"/>
        <end position="305"/>
    </location>
</feature>
<keyword evidence="1" id="KW-1133">Transmembrane helix</keyword>
<dbReference type="EMBL" id="JACHIG010000002">
    <property type="protein sequence ID" value="MBB5031865.1"/>
    <property type="molecule type" value="Genomic_DNA"/>
</dbReference>
<feature type="transmembrane region" description="Helical" evidence="1">
    <location>
        <begin position="45"/>
        <end position="65"/>
    </location>
</feature>
<dbReference type="Proteomes" id="UP000590740">
    <property type="component" value="Unassembled WGS sequence"/>
</dbReference>
<keyword evidence="1" id="KW-0472">Membrane</keyword>
<keyword evidence="1" id="KW-0812">Transmembrane</keyword>
<protein>
    <submittedName>
        <fullName evidence="2">Uncharacterized protein</fullName>
    </submittedName>
</protein>
<reference evidence="2 3" key="1">
    <citation type="submission" date="2020-08" db="EMBL/GenBank/DDBJ databases">
        <title>Genomic Encyclopedia of Type Strains, Phase IV (KMG-IV): sequencing the most valuable type-strain genomes for metagenomic binning, comparative biology and taxonomic classification.</title>
        <authorList>
            <person name="Goeker M."/>
        </authorList>
    </citation>
    <scope>NUCLEOTIDE SEQUENCE [LARGE SCALE GENOMIC DNA]</scope>
    <source>
        <strain evidence="2 3">DSM 12252</strain>
    </source>
</reference>
<dbReference type="RefSeq" id="WP_184338797.1">
    <property type="nucleotide sequence ID" value="NZ_JACHIG010000002.1"/>
</dbReference>
<sequence>MNLSLWQSTALSLLGFAAGLALHLRWHPLRRHLSDAWDLLRLRPVLVLLAATAMLLAALCSPARAPYALEQLTDWQEVIRPLALAAVAHMAVLPHEAVPAWPLAGVAPVLLVFLTLRIWRWPYRYGERRPGSEQKFALLAATLAGFVWLGLEARGLRLMLPERVEMLRLGLRYVFTALAAASVQVWLVRYVMAWEKPQAIDAGGDAAAALEHAFARWQGVAWLAAFDLLWMSWRWWQMSTPQSIGAWGWVELLLFAALPVAVAAVFGSFWQQGAAALRVLGRCAVPLLMLGVTALAFFILGAYVVEMAHALCGDSQIWRILGLPLGALVLAMLDCWLLLAALLIMLRLGFSRSTSA</sequence>
<name>A0A7W8DJB7_9BACT</name>